<dbReference type="SUPFAM" id="SSF102114">
    <property type="entry name" value="Radical SAM enzymes"/>
    <property type="match status" value="1"/>
</dbReference>
<name>A0ABP9DAA7_9BACT</name>
<keyword evidence="6" id="KW-0411">Iron-sulfur</keyword>
<comment type="caution">
    <text evidence="8">The sequence shown here is derived from an EMBL/GenBank/DDBJ whole genome shotgun (WGS) entry which is preliminary data.</text>
</comment>
<keyword evidence="4" id="KW-0479">Metal-binding</keyword>
<evidence type="ECO:0000313" key="8">
    <source>
        <dbReference type="EMBL" id="GAA4835218.1"/>
    </source>
</evidence>
<dbReference type="InterPro" id="IPR007197">
    <property type="entry name" value="rSAM"/>
</dbReference>
<dbReference type="InterPro" id="IPR058240">
    <property type="entry name" value="rSAM_sf"/>
</dbReference>
<keyword evidence="2" id="KW-0004">4Fe-4S</keyword>
<evidence type="ECO:0000256" key="2">
    <source>
        <dbReference type="ARBA" id="ARBA00022485"/>
    </source>
</evidence>
<comment type="cofactor">
    <cofactor evidence="1">
        <name>[4Fe-4S] cluster</name>
        <dbReference type="ChEBI" id="CHEBI:49883"/>
    </cofactor>
</comment>
<keyword evidence="5" id="KW-0408">Iron</keyword>
<dbReference type="PANTHER" id="PTHR30352">
    <property type="entry name" value="PYRUVATE FORMATE-LYASE-ACTIVATING ENZYME"/>
    <property type="match status" value="1"/>
</dbReference>
<evidence type="ECO:0000256" key="1">
    <source>
        <dbReference type="ARBA" id="ARBA00001966"/>
    </source>
</evidence>
<dbReference type="Gene3D" id="3.80.30.10">
    <property type="entry name" value="pyruvate-formate lyase- activating enzyme"/>
    <property type="match status" value="1"/>
</dbReference>
<reference evidence="9" key="1">
    <citation type="journal article" date="2019" name="Int. J. Syst. Evol. Microbiol.">
        <title>The Global Catalogue of Microorganisms (GCM) 10K type strain sequencing project: providing services to taxonomists for standard genome sequencing and annotation.</title>
        <authorList>
            <consortium name="The Broad Institute Genomics Platform"/>
            <consortium name="The Broad Institute Genome Sequencing Center for Infectious Disease"/>
            <person name="Wu L."/>
            <person name="Ma J."/>
        </authorList>
    </citation>
    <scope>NUCLEOTIDE SEQUENCE [LARGE SCALE GENOMIC DNA]</scope>
    <source>
        <strain evidence="9">JCM 18326</strain>
    </source>
</reference>
<dbReference type="EMBL" id="BAABJX010000032">
    <property type="protein sequence ID" value="GAA4835218.1"/>
    <property type="molecule type" value="Genomic_DNA"/>
</dbReference>
<evidence type="ECO:0000259" key="7">
    <source>
        <dbReference type="PROSITE" id="PS51918"/>
    </source>
</evidence>
<organism evidence="8 9">
    <name type="scientific">Algivirga pacifica</name>
    <dbReference type="NCBI Taxonomy" id="1162670"/>
    <lineage>
        <taxon>Bacteria</taxon>
        <taxon>Pseudomonadati</taxon>
        <taxon>Bacteroidota</taxon>
        <taxon>Cytophagia</taxon>
        <taxon>Cytophagales</taxon>
        <taxon>Flammeovirgaceae</taxon>
        <taxon>Algivirga</taxon>
    </lineage>
</organism>
<dbReference type="Pfam" id="PF04055">
    <property type="entry name" value="Radical_SAM"/>
    <property type="match status" value="1"/>
</dbReference>
<gene>
    <name evidence="8" type="primary">pflA_2</name>
    <name evidence="8" type="ORF">GCM10023331_20550</name>
</gene>
<sequence>MAYGEGTNMDIEELVKKAVNMKPYFSNGGGVTISGGEACSQAKGLIPLFKRLKEEGIHTCLDTNGYIFNKYVEELLTYTDLVLLDVKHIDDEKHKVITKRSNKKVLDFAKYLEEQQKVFWLRYVLVPGLSNEEKDLHALGAHFKNYQQIQKLEIQPYHKLGVHKWEHLGMEYPLKDTPENTPEQLKVAKSIFEQYAAEVVVN</sequence>
<evidence type="ECO:0000256" key="6">
    <source>
        <dbReference type="ARBA" id="ARBA00023014"/>
    </source>
</evidence>
<keyword evidence="8" id="KW-0670">Pyruvate</keyword>
<feature type="domain" description="Radical SAM core" evidence="7">
    <location>
        <begin position="1"/>
        <end position="194"/>
    </location>
</feature>
<protein>
    <submittedName>
        <fullName evidence="8">Pyruvate formate-lyase-activating protein</fullName>
    </submittedName>
</protein>
<evidence type="ECO:0000256" key="5">
    <source>
        <dbReference type="ARBA" id="ARBA00023004"/>
    </source>
</evidence>
<evidence type="ECO:0000313" key="9">
    <source>
        <dbReference type="Proteomes" id="UP001500298"/>
    </source>
</evidence>
<accession>A0ABP9DAA7</accession>
<proteinExistence type="predicted"/>
<keyword evidence="3" id="KW-0949">S-adenosyl-L-methionine</keyword>
<dbReference type="PANTHER" id="PTHR30352:SF5">
    <property type="entry name" value="PYRUVATE FORMATE-LYASE 1-ACTIVATING ENZYME"/>
    <property type="match status" value="1"/>
</dbReference>
<dbReference type="InterPro" id="IPR034457">
    <property type="entry name" value="Organic_radical-activating"/>
</dbReference>
<evidence type="ECO:0000256" key="4">
    <source>
        <dbReference type="ARBA" id="ARBA00022723"/>
    </source>
</evidence>
<keyword evidence="9" id="KW-1185">Reference proteome</keyword>
<dbReference type="Proteomes" id="UP001500298">
    <property type="component" value="Unassembled WGS sequence"/>
</dbReference>
<evidence type="ECO:0000256" key="3">
    <source>
        <dbReference type="ARBA" id="ARBA00022691"/>
    </source>
</evidence>
<dbReference type="PROSITE" id="PS51918">
    <property type="entry name" value="RADICAL_SAM"/>
    <property type="match status" value="1"/>
</dbReference>